<dbReference type="Proteomes" id="UP000639772">
    <property type="component" value="Chromosome 9"/>
</dbReference>
<organism evidence="5 6">
    <name type="scientific">Vanilla planifolia</name>
    <name type="common">Vanilla</name>
    <dbReference type="NCBI Taxonomy" id="51239"/>
    <lineage>
        <taxon>Eukaryota</taxon>
        <taxon>Viridiplantae</taxon>
        <taxon>Streptophyta</taxon>
        <taxon>Embryophyta</taxon>
        <taxon>Tracheophyta</taxon>
        <taxon>Spermatophyta</taxon>
        <taxon>Magnoliopsida</taxon>
        <taxon>Liliopsida</taxon>
        <taxon>Asparagales</taxon>
        <taxon>Orchidaceae</taxon>
        <taxon>Vanilloideae</taxon>
        <taxon>Vanilleae</taxon>
        <taxon>Vanilla</taxon>
    </lineage>
</organism>
<evidence type="ECO:0000256" key="1">
    <source>
        <dbReference type="PROSITE-ProRule" id="PRU00175"/>
    </source>
</evidence>
<dbReference type="InterPro" id="IPR013083">
    <property type="entry name" value="Znf_RING/FYVE/PHD"/>
</dbReference>
<dbReference type="InterPro" id="IPR001841">
    <property type="entry name" value="Znf_RING"/>
</dbReference>
<evidence type="ECO:0000313" key="5">
    <source>
        <dbReference type="EMBL" id="KAG0468742.1"/>
    </source>
</evidence>
<dbReference type="GO" id="GO:0008270">
    <property type="term" value="F:zinc ion binding"/>
    <property type="evidence" value="ECO:0007669"/>
    <property type="project" value="UniProtKB-KW"/>
</dbReference>
<evidence type="ECO:0000259" key="3">
    <source>
        <dbReference type="PROSITE" id="PS50089"/>
    </source>
</evidence>
<dbReference type="Pfam" id="PF10358">
    <property type="entry name" value="NT-C2"/>
    <property type="match status" value="1"/>
</dbReference>
<dbReference type="OrthoDB" id="733571at2759"/>
<dbReference type="AlphaFoldDB" id="A0A835UP17"/>
<accession>A0A835UP17</accession>
<feature type="domain" description="C2 NT-type" evidence="4">
    <location>
        <begin position="8"/>
        <end position="170"/>
    </location>
</feature>
<dbReference type="EMBL" id="JADCNM010000009">
    <property type="protein sequence ID" value="KAG0468742.1"/>
    <property type="molecule type" value="Genomic_DNA"/>
</dbReference>
<dbReference type="SMART" id="SM00184">
    <property type="entry name" value="RING"/>
    <property type="match status" value="1"/>
</dbReference>
<dbReference type="InterPro" id="IPR019448">
    <property type="entry name" value="NT-C2"/>
</dbReference>
<dbReference type="CDD" id="cd16461">
    <property type="entry name" value="RING-H2_EL5-like"/>
    <property type="match status" value="1"/>
</dbReference>
<keyword evidence="1" id="KW-0862">Zinc</keyword>
<gene>
    <name evidence="5" type="ORF">HPP92_018070</name>
</gene>
<dbReference type="PANTHER" id="PTHR31182:SF15">
    <property type="entry name" value="F26K24.5 PROTEIN"/>
    <property type="match status" value="1"/>
</dbReference>
<evidence type="ECO:0000256" key="2">
    <source>
        <dbReference type="SAM" id="MobiDB-lite"/>
    </source>
</evidence>
<dbReference type="SUPFAM" id="SSF57850">
    <property type="entry name" value="RING/U-box"/>
    <property type="match status" value="1"/>
</dbReference>
<name>A0A835UP17_VANPL</name>
<evidence type="ECO:0000313" key="6">
    <source>
        <dbReference type="Proteomes" id="UP000639772"/>
    </source>
</evidence>
<sequence>MVVRMIRWPWPPIASKKFAVRLVVRGVEGAAPALLAVEDEGRMIAEVRWKGPKTKALSALRRAVKRNCTKVETVRGDTGEVLWNEEFKTVVGLTAHKENAFNPWEIEFVVFYGLKRLSKKKASILAAASINLAEYASATGEELELKLPLSKRIAEADSHPILHLNLKLLEMRTCLESSEAISRPPMPVPSIPSVGDPPVKDDCSALRTGLRKVKILTELVSTRKLKKRPTVRMKLVMADSLDDISGEEFENGNAEISIRKSFSYGTLATTNHVDGTLHHDPRFNGEYEDRVYYSHRRSDVGGSHADDSTPHVPEQYVLQATKISILPWNKRKYGLRSSKAKGEPLLKKTYGEEGGDDIDYDRRQLSSSDESILGQGDEGSASQSMASDFGDDNFAVGKWEWREVISRDGQMKLSTEVFFASIDQRNERASGQSACTPLVAVIADWFKANPNTMPIKSQFDNLIHEGSLEWRNLCKNQTYRVLFPDKHFDLETVLQAKIRPLAVAPDKSFVGFFHPDGCEGNPGFEFLHGAMSFNGIWDEIARDSSSDCLYIVSWNDHFFVLKVEPDAYYLIDTLGERLYEGCAQAYIIKFDENTTIHQISNPMEGSIGEKKADKIQFARADIKKGLMASTPLHHRLQIEFHYTETSKETDNFASFPSLPCWESTSQQLLRFEGVLFFVTTVTFAVYLCDRRSRIQSATVAAPADLEQGLDEAALNYCTKVTTAAVEGSTDACCSICLSDYGDSDVLRLLPDCGHMFHAACVDSWLRCNPTCPVCRTSPMPTTMKGSVEGSTLAAAGRMNR</sequence>
<protein>
    <submittedName>
        <fullName evidence="5">Uncharacterized protein</fullName>
    </submittedName>
</protein>
<feature type="region of interest" description="Disordered" evidence="2">
    <location>
        <begin position="367"/>
        <end position="387"/>
    </location>
</feature>
<proteinExistence type="predicted"/>
<feature type="domain" description="RING-type" evidence="3">
    <location>
        <begin position="733"/>
        <end position="775"/>
    </location>
</feature>
<dbReference type="PROSITE" id="PS51840">
    <property type="entry name" value="C2_NT"/>
    <property type="match status" value="1"/>
</dbReference>
<reference evidence="5 6" key="1">
    <citation type="journal article" date="2020" name="Nat. Food">
        <title>A phased Vanilla planifolia genome enables genetic improvement of flavour and production.</title>
        <authorList>
            <person name="Hasing T."/>
            <person name="Tang H."/>
            <person name="Brym M."/>
            <person name="Khazi F."/>
            <person name="Huang T."/>
            <person name="Chambers A.H."/>
        </authorList>
    </citation>
    <scope>NUCLEOTIDE SEQUENCE [LARGE SCALE GENOMIC DNA]</scope>
    <source>
        <tissue evidence="5">Leaf</tissue>
    </source>
</reference>
<comment type="caution">
    <text evidence="5">The sequence shown here is derived from an EMBL/GenBank/DDBJ whole genome shotgun (WGS) entry which is preliminary data.</text>
</comment>
<dbReference type="Pfam" id="PF13639">
    <property type="entry name" value="zf-RING_2"/>
    <property type="match status" value="1"/>
</dbReference>
<keyword evidence="1" id="KW-0479">Metal-binding</keyword>
<dbReference type="PROSITE" id="PS50089">
    <property type="entry name" value="ZF_RING_2"/>
    <property type="match status" value="1"/>
</dbReference>
<keyword evidence="1" id="KW-0863">Zinc-finger</keyword>
<dbReference type="Gene3D" id="3.30.40.10">
    <property type="entry name" value="Zinc/RING finger domain, C3HC4 (zinc finger)"/>
    <property type="match status" value="1"/>
</dbReference>
<evidence type="ECO:0000259" key="4">
    <source>
        <dbReference type="PROSITE" id="PS51840"/>
    </source>
</evidence>
<dbReference type="PANTHER" id="PTHR31182">
    <property type="entry name" value="C2 NT-TYPE DOMAIN-CONTAINING PROTEIN"/>
    <property type="match status" value="1"/>
</dbReference>